<organism evidence="3 4">
    <name type="scientific">Abyssicoccus albus</name>
    <dbReference type="NCBI Taxonomy" id="1817405"/>
    <lineage>
        <taxon>Bacteria</taxon>
        <taxon>Bacillati</taxon>
        <taxon>Bacillota</taxon>
        <taxon>Bacilli</taxon>
        <taxon>Bacillales</taxon>
        <taxon>Abyssicoccaceae</taxon>
    </lineage>
</organism>
<dbReference type="SUPFAM" id="SSF53335">
    <property type="entry name" value="S-adenosyl-L-methionine-dependent methyltransferases"/>
    <property type="match status" value="1"/>
</dbReference>
<dbReference type="GO" id="GO:0008168">
    <property type="term" value="F:methyltransferase activity"/>
    <property type="evidence" value="ECO:0007669"/>
    <property type="project" value="UniProtKB-KW"/>
</dbReference>
<dbReference type="InterPro" id="IPR029063">
    <property type="entry name" value="SAM-dependent_MTases_sf"/>
</dbReference>
<evidence type="ECO:0000256" key="1">
    <source>
        <dbReference type="ARBA" id="ARBA00022679"/>
    </source>
</evidence>
<evidence type="ECO:0000313" key="3">
    <source>
        <dbReference type="EMBL" id="RPF56542.1"/>
    </source>
</evidence>
<dbReference type="PANTHER" id="PTHR43861">
    <property type="entry name" value="TRANS-ACONITATE 2-METHYLTRANSFERASE-RELATED"/>
    <property type="match status" value="1"/>
</dbReference>
<dbReference type="GO" id="GO:0032259">
    <property type="term" value="P:methylation"/>
    <property type="evidence" value="ECO:0007669"/>
    <property type="project" value="UniProtKB-KW"/>
</dbReference>
<protein>
    <submittedName>
        <fullName evidence="3">Methyltransferase family protein</fullName>
    </submittedName>
</protein>
<feature type="domain" description="Methyltransferase" evidence="2">
    <location>
        <begin position="38"/>
        <end position="127"/>
    </location>
</feature>
<sequence>MNHWDERFKVSEYIYGEAPNEFVKSHFNQGSGRVALFAEGEGRNAVYLASLGYSPIAYDYSKEGLKKARALAMKHNVEIDTLEIDLTQELAVEYEAHDNAVMIFGHVHKQHQQQLFNNLIDCVKPFGRIYFEVYAEGQLDYGTGGPKDREMLYSLEDIKQWVKEWPIDVVELSEEVVERYEGDKHYGESLVIQGVLQKRSN</sequence>
<gene>
    <name evidence="3" type="ORF">EDD62_1184</name>
</gene>
<proteinExistence type="predicted"/>
<keyword evidence="3" id="KW-0489">Methyltransferase</keyword>
<reference evidence="3 4" key="1">
    <citation type="submission" date="2018-11" db="EMBL/GenBank/DDBJ databases">
        <title>Genomic Encyclopedia of Type Strains, Phase IV (KMG-IV): sequencing the most valuable type-strain genomes for metagenomic binning, comparative biology and taxonomic classification.</title>
        <authorList>
            <person name="Goeker M."/>
        </authorList>
    </citation>
    <scope>NUCLEOTIDE SEQUENCE [LARGE SCALE GENOMIC DNA]</scope>
    <source>
        <strain evidence="3 4">DSM 29158</strain>
    </source>
</reference>
<evidence type="ECO:0000259" key="2">
    <source>
        <dbReference type="Pfam" id="PF13649"/>
    </source>
</evidence>
<keyword evidence="4" id="KW-1185">Reference proteome</keyword>
<dbReference type="Pfam" id="PF13649">
    <property type="entry name" value="Methyltransf_25"/>
    <property type="match status" value="1"/>
</dbReference>
<dbReference type="OrthoDB" id="9804312at2"/>
<dbReference type="CDD" id="cd02440">
    <property type="entry name" value="AdoMet_MTases"/>
    <property type="match status" value="1"/>
</dbReference>
<dbReference type="RefSeq" id="WP_123807910.1">
    <property type="nucleotide sequence ID" value="NZ_RKRK01000003.1"/>
</dbReference>
<accession>A0A3N5CA30</accession>
<dbReference type="PANTHER" id="PTHR43861:SF3">
    <property type="entry name" value="PUTATIVE (AFU_ORTHOLOGUE AFUA_2G14390)-RELATED"/>
    <property type="match status" value="1"/>
</dbReference>
<keyword evidence="1 3" id="KW-0808">Transferase</keyword>
<dbReference type="InterPro" id="IPR041698">
    <property type="entry name" value="Methyltransf_25"/>
</dbReference>
<dbReference type="Gene3D" id="3.40.50.150">
    <property type="entry name" value="Vaccinia Virus protein VP39"/>
    <property type="match status" value="1"/>
</dbReference>
<dbReference type="AlphaFoldDB" id="A0A3N5CA30"/>
<comment type="caution">
    <text evidence="3">The sequence shown here is derived from an EMBL/GenBank/DDBJ whole genome shotgun (WGS) entry which is preliminary data.</text>
</comment>
<name>A0A3N5CA30_9BACL</name>
<dbReference type="EMBL" id="RKRK01000003">
    <property type="protein sequence ID" value="RPF56542.1"/>
    <property type="molecule type" value="Genomic_DNA"/>
</dbReference>
<dbReference type="Proteomes" id="UP000277108">
    <property type="component" value="Unassembled WGS sequence"/>
</dbReference>
<evidence type="ECO:0000313" key="4">
    <source>
        <dbReference type="Proteomes" id="UP000277108"/>
    </source>
</evidence>